<keyword evidence="4" id="KW-0646">Protease inhibitor</keyword>
<evidence type="ECO:0000259" key="8">
    <source>
        <dbReference type="SMART" id="SM00093"/>
    </source>
</evidence>
<protein>
    <submittedName>
        <fullName evidence="9">Serine proteinase inhibitor serpin</fullName>
    </submittedName>
</protein>
<evidence type="ECO:0000313" key="9">
    <source>
        <dbReference type="EMBL" id="JAR86483.1"/>
    </source>
</evidence>
<evidence type="ECO:0000256" key="2">
    <source>
        <dbReference type="ARBA" id="ARBA00009500"/>
    </source>
</evidence>
<feature type="domain" description="Serpin" evidence="8">
    <location>
        <begin position="3"/>
        <end position="358"/>
    </location>
</feature>
<dbReference type="GO" id="GO:0005615">
    <property type="term" value="C:extracellular space"/>
    <property type="evidence" value="ECO:0007669"/>
    <property type="project" value="InterPro"/>
</dbReference>
<dbReference type="Gene3D" id="2.30.39.10">
    <property type="entry name" value="Alpha-1-antitrypsin, domain 1"/>
    <property type="match status" value="1"/>
</dbReference>
<dbReference type="SUPFAM" id="SSF56574">
    <property type="entry name" value="Serpins"/>
    <property type="match status" value="1"/>
</dbReference>
<keyword evidence="3" id="KW-0964">Secreted</keyword>
<dbReference type="InterPro" id="IPR042178">
    <property type="entry name" value="Serpin_sf_1"/>
</dbReference>
<dbReference type="GO" id="GO:0004867">
    <property type="term" value="F:serine-type endopeptidase inhibitor activity"/>
    <property type="evidence" value="ECO:0007669"/>
    <property type="project" value="UniProtKB-KW"/>
</dbReference>
<reference evidence="9" key="1">
    <citation type="submission" date="2016-03" db="EMBL/GenBank/DDBJ databases">
        <title>Gut transcriptome analysis on engorged females of Ornithodoros mimon (Acari: Argasidae) and phylogenetic inferences of soft ticks.</title>
        <authorList>
            <person name="Landulfo G.A."/>
            <person name="Giovanni D."/>
            <person name="Carvalho E."/>
            <person name="Junqueira-de-Azevedo I."/>
            <person name="Patane J."/>
            <person name="Mendoca R."/>
            <person name="Barros-Battesti D."/>
        </authorList>
    </citation>
    <scope>NUCLEOTIDE SEQUENCE</scope>
    <source>
        <strain evidence="9">Females</strain>
        <tissue evidence="9">Gut</tissue>
    </source>
</reference>
<proteinExistence type="inferred from homology"/>
<accession>A0A147B6S0</accession>
<dbReference type="PANTHER" id="PTHR11461:SF211">
    <property type="entry name" value="GH10112P-RELATED"/>
    <property type="match status" value="1"/>
</dbReference>
<dbReference type="InterPro" id="IPR023796">
    <property type="entry name" value="Serpin_dom"/>
</dbReference>
<dbReference type="SMART" id="SM00093">
    <property type="entry name" value="SERPIN"/>
    <property type="match status" value="1"/>
</dbReference>
<comment type="subcellular location">
    <subcellularLocation>
        <location evidence="1">Secreted</location>
    </subcellularLocation>
</comment>
<dbReference type="EMBL" id="GEIB01001952">
    <property type="protein sequence ID" value="JAR86483.1"/>
    <property type="molecule type" value="Transcribed_RNA"/>
</dbReference>
<feature type="non-terminal residue" evidence="9">
    <location>
        <position position="1"/>
    </location>
</feature>
<keyword evidence="5" id="KW-0722">Serine protease inhibitor</keyword>
<dbReference type="Pfam" id="PF00079">
    <property type="entry name" value="Serpin"/>
    <property type="match status" value="1"/>
</dbReference>
<dbReference type="PROSITE" id="PS00284">
    <property type="entry name" value="SERPIN"/>
    <property type="match status" value="1"/>
</dbReference>
<dbReference type="PANTHER" id="PTHR11461">
    <property type="entry name" value="SERINE PROTEASE INHIBITOR, SERPIN"/>
    <property type="match status" value="1"/>
</dbReference>
<evidence type="ECO:0000256" key="1">
    <source>
        <dbReference type="ARBA" id="ARBA00004613"/>
    </source>
</evidence>
<dbReference type="InterPro" id="IPR042185">
    <property type="entry name" value="Serpin_sf_2"/>
</dbReference>
<name>A0A147B6S0_9ACAR</name>
<dbReference type="InterPro" id="IPR036186">
    <property type="entry name" value="Serpin_sf"/>
</dbReference>
<organism evidence="9">
    <name type="scientific">Alectorobius mimon</name>
    <dbReference type="NCBI Taxonomy" id="360319"/>
    <lineage>
        <taxon>Eukaryota</taxon>
        <taxon>Metazoa</taxon>
        <taxon>Ecdysozoa</taxon>
        <taxon>Arthropoda</taxon>
        <taxon>Chelicerata</taxon>
        <taxon>Arachnida</taxon>
        <taxon>Acari</taxon>
        <taxon>Parasitiformes</taxon>
        <taxon>Ixodida</taxon>
        <taxon>Ixodoidea</taxon>
        <taxon>Argasidae</taxon>
        <taxon>Ornithodorinae</taxon>
        <taxon>Alectorobius</taxon>
    </lineage>
</organism>
<sequence>LPYEDGHVFVSPISISVAMAMVYEGARGISERQLEDVLGYQDVGLNKASISSSVQHLLRSADDLSSGITLKGANAMLVQKGYPVQRNYETVLRDFFHARTQEVDFVNDNARAVADVNQWVSEQTGGQISNVVDSFPDDTVIFVMNAIYFKGTWQVKFDRERTAELPFYNNGEESKLVETMFSYDKYRYGSDSHLNADIVELPYKGKEFSMIILLPRDRRGLKGLVRSLSLSLLRSALNRLTEQDVKLKLPKLKLETELSLVDPLRRLGAESIFGPNANLTGISVANHLRVTDVFHKAVVEVNEEGSEASAFTGITGGGLAIPVTQQAPVEMTVDHPFLFCIRHVKRNLIIFLGLVNVI</sequence>
<dbReference type="Gene3D" id="3.30.497.10">
    <property type="entry name" value="Antithrombin, subunit I, domain 2"/>
    <property type="match status" value="1"/>
</dbReference>
<comment type="similarity">
    <text evidence="2 7">Belongs to the serpin family.</text>
</comment>
<evidence type="ECO:0000256" key="5">
    <source>
        <dbReference type="ARBA" id="ARBA00022900"/>
    </source>
</evidence>
<evidence type="ECO:0000256" key="4">
    <source>
        <dbReference type="ARBA" id="ARBA00022690"/>
    </source>
</evidence>
<evidence type="ECO:0000256" key="3">
    <source>
        <dbReference type="ARBA" id="ARBA00022525"/>
    </source>
</evidence>
<dbReference type="InterPro" id="IPR023795">
    <property type="entry name" value="Serpin_CS"/>
</dbReference>
<evidence type="ECO:0000256" key="6">
    <source>
        <dbReference type="ARBA" id="ARBA00023180"/>
    </source>
</evidence>
<evidence type="ECO:0000256" key="7">
    <source>
        <dbReference type="RuleBase" id="RU000411"/>
    </source>
</evidence>
<keyword evidence="6" id="KW-0325">Glycoprotein</keyword>
<dbReference type="AlphaFoldDB" id="A0A147B6S0"/>
<dbReference type="InterPro" id="IPR000215">
    <property type="entry name" value="Serpin_fam"/>
</dbReference>